<organism evidence="5 6">
    <name type="scientific">Paenibacillus anaericanus</name>
    <dbReference type="NCBI Taxonomy" id="170367"/>
    <lineage>
        <taxon>Bacteria</taxon>
        <taxon>Bacillati</taxon>
        <taxon>Bacillota</taxon>
        <taxon>Bacilli</taxon>
        <taxon>Bacillales</taxon>
        <taxon>Paenibacillaceae</taxon>
        <taxon>Paenibacillus</taxon>
    </lineage>
</organism>
<dbReference type="RefSeq" id="WP_127192548.1">
    <property type="nucleotide sequence ID" value="NZ_RZNY01000010.1"/>
</dbReference>
<dbReference type="GO" id="GO:0043565">
    <property type="term" value="F:sequence-specific DNA binding"/>
    <property type="evidence" value="ECO:0007669"/>
    <property type="project" value="InterPro"/>
</dbReference>
<dbReference type="InterPro" id="IPR018062">
    <property type="entry name" value="HTH_AraC-typ_CS"/>
</dbReference>
<evidence type="ECO:0000313" key="6">
    <source>
        <dbReference type="Proteomes" id="UP000279446"/>
    </source>
</evidence>
<evidence type="ECO:0000259" key="4">
    <source>
        <dbReference type="PROSITE" id="PS01124"/>
    </source>
</evidence>
<dbReference type="SUPFAM" id="SSF46689">
    <property type="entry name" value="Homeodomain-like"/>
    <property type="match status" value="2"/>
</dbReference>
<name>A0A433Y8U6_9BACL</name>
<keyword evidence="3" id="KW-0804">Transcription</keyword>
<sequence>MKLNFYKSDPFDISRERKSISSMPSNHYHDAYEILYLVSGELYYFIEGRTYHVVSGVLLLININDIHRLVNINGNTYERVTLLFKSDFLSAFFTETEDFNPLSCFNSKSNVIKLSAFEQIFVENIFSKMIHEENEKQPGSSYYQKVLLMELLIYLQRKIPLDQSNQLVESNRPHKKISKILPYINENFSEQLSLEYMSRKFSISPSHLSRTFKETTGFTFVEYVNNIRVKEACSLLKNSDLSISGVAERVGFDNLTHFGRIFKALIGTSPLKFRKGKLD</sequence>
<dbReference type="Gene3D" id="2.60.120.10">
    <property type="entry name" value="Jelly Rolls"/>
    <property type="match status" value="1"/>
</dbReference>
<dbReference type="PANTHER" id="PTHR43280">
    <property type="entry name" value="ARAC-FAMILY TRANSCRIPTIONAL REGULATOR"/>
    <property type="match status" value="1"/>
</dbReference>
<comment type="caution">
    <text evidence="5">The sequence shown here is derived from an EMBL/GenBank/DDBJ whole genome shotgun (WGS) entry which is preliminary data.</text>
</comment>
<proteinExistence type="predicted"/>
<feature type="domain" description="HTH araC/xylS-type" evidence="4">
    <location>
        <begin position="178"/>
        <end position="276"/>
    </location>
</feature>
<evidence type="ECO:0000256" key="2">
    <source>
        <dbReference type="ARBA" id="ARBA00023125"/>
    </source>
</evidence>
<dbReference type="OrthoDB" id="506156at2"/>
<dbReference type="InterPro" id="IPR014710">
    <property type="entry name" value="RmlC-like_jellyroll"/>
</dbReference>
<dbReference type="SMART" id="SM00342">
    <property type="entry name" value="HTH_ARAC"/>
    <property type="match status" value="1"/>
</dbReference>
<keyword evidence="2" id="KW-0238">DNA-binding</keyword>
<evidence type="ECO:0000256" key="1">
    <source>
        <dbReference type="ARBA" id="ARBA00023015"/>
    </source>
</evidence>
<evidence type="ECO:0000313" key="5">
    <source>
        <dbReference type="EMBL" id="RUT46228.1"/>
    </source>
</evidence>
<dbReference type="AlphaFoldDB" id="A0A433Y8U6"/>
<dbReference type="InterPro" id="IPR003313">
    <property type="entry name" value="AraC-bd"/>
</dbReference>
<dbReference type="Pfam" id="PF12833">
    <property type="entry name" value="HTH_18"/>
    <property type="match status" value="1"/>
</dbReference>
<accession>A0A433Y8U6</accession>
<keyword evidence="6" id="KW-1185">Reference proteome</keyword>
<dbReference type="GO" id="GO:0003700">
    <property type="term" value="F:DNA-binding transcription factor activity"/>
    <property type="evidence" value="ECO:0007669"/>
    <property type="project" value="InterPro"/>
</dbReference>
<dbReference type="Pfam" id="PF02311">
    <property type="entry name" value="AraC_binding"/>
    <property type="match status" value="1"/>
</dbReference>
<protein>
    <submittedName>
        <fullName evidence="5">AraC family transcriptional regulator</fullName>
    </submittedName>
</protein>
<dbReference type="EMBL" id="RZNY01000010">
    <property type="protein sequence ID" value="RUT46228.1"/>
    <property type="molecule type" value="Genomic_DNA"/>
</dbReference>
<gene>
    <name evidence="5" type="ORF">EJP82_13275</name>
</gene>
<dbReference type="InterPro" id="IPR037923">
    <property type="entry name" value="HTH-like"/>
</dbReference>
<dbReference type="InterPro" id="IPR018060">
    <property type="entry name" value="HTH_AraC"/>
</dbReference>
<dbReference type="InterPro" id="IPR009057">
    <property type="entry name" value="Homeodomain-like_sf"/>
</dbReference>
<dbReference type="SUPFAM" id="SSF51215">
    <property type="entry name" value="Regulatory protein AraC"/>
    <property type="match status" value="1"/>
</dbReference>
<dbReference type="Proteomes" id="UP000279446">
    <property type="component" value="Unassembled WGS sequence"/>
</dbReference>
<dbReference type="PROSITE" id="PS00041">
    <property type="entry name" value="HTH_ARAC_FAMILY_1"/>
    <property type="match status" value="1"/>
</dbReference>
<reference evidence="5 6" key="1">
    <citation type="submission" date="2018-12" db="EMBL/GenBank/DDBJ databases">
        <authorList>
            <person name="Sun L."/>
            <person name="Chen Z."/>
        </authorList>
    </citation>
    <scope>NUCLEOTIDE SEQUENCE [LARGE SCALE GENOMIC DNA]</scope>
    <source>
        <strain evidence="5 6">DSM 15890</strain>
    </source>
</reference>
<dbReference type="PROSITE" id="PS01124">
    <property type="entry name" value="HTH_ARAC_FAMILY_2"/>
    <property type="match status" value="1"/>
</dbReference>
<dbReference type="Gene3D" id="1.10.10.60">
    <property type="entry name" value="Homeodomain-like"/>
    <property type="match status" value="2"/>
</dbReference>
<dbReference type="PANTHER" id="PTHR43280:SF28">
    <property type="entry name" value="HTH-TYPE TRANSCRIPTIONAL ACTIVATOR RHAS"/>
    <property type="match status" value="1"/>
</dbReference>
<evidence type="ECO:0000256" key="3">
    <source>
        <dbReference type="ARBA" id="ARBA00023163"/>
    </source>
</evidence>
<keyword evidence="1" id="KW-0805">Transcription regulation</keyword>